<protein>
    <recommendedName>
        <fullName evidence="1">F-box domain-containing protein</fullName>
    </recommendedName>
</protein>
<name>A0A1L7X452_9HELO</name>
<keyword evidence="3" id="KW-1185">Reference proteome</keyword>
<dbReference type="PROSITE" id="PS50181">
    <property type="entry name" value="FBOX"/>
    <property type="match status" value="1"/>
</dbReference>
<dbReference type="Pfam" id="PF00646">
    <property type="entry name" value="F-box"/>
    <property type="match status" value="1"/>
</dbReference>
<dbReference type="AlphaFoldDB" id="A0A1L7X452"/>
<dbReference type="InterPro" id="IPR036047">
    <property type="entry name" value="F-box-like_dom_sf"/>
</dbReference>
<dbReference type="OrthoDB" id="4986826at2759"/>
<accession>A0A1L7X452</accession>
<evidence type="ECO:0000313" key="2">
    <source>
        <dbReference type="EMBL" id="CZR59805.1"/>
    </source>
</evidence>
<reference evidence="2 3" key="1">
    <citation type="submission" date="2016-03" db="EMBL/GenBank/DDBJ databases">
        <authorList>
            <person name="Ploux O."/>
        </authorList>
    </citation>
    <scope>NUCLEOTIDE SEQUENCE [LARGE SCALE GENOMIC DNA]</scope>
    <source>
        <strain evidence="2 3">UAMH 11012</strain>
    </source>
</reference>
<dbReference type="SUPFAM" id="SSF81383">
    <property type="entry name" value="F-box domain"/>
    <property type="match status" value="1"/>
</dbReference>
<feature type="domain" description="F-box" evidence="1">
    <location>
        <begin position="1"/>
        <end position="43"/>
    </location>
</feature>
<proteinExistence type="predicted"/>
<evidence type="ECO:0000259" key="1">
    <source>
        <dbReference type="PROSITE" id="PS50181"/>
    </source>
</evidence>
<evidence type="ECO:0000313" key="3">
    <source>
        <dbReference type="Proteomes" id="UP000184330"/>
    </source>
</evidence>
<organism evidence="2 3">
    <name type="scientific">Phialocephala subalpina</name>
    <dbReference type="NCBI Taxonomy" id="576137"/>
    <lineage>
        <taxon>Eukaryota</taxon>
        <taxon>Fungi</taxon>
        <taxon>Dikarya</taxon>
        <taxon>Ascomycota</taxon>
        <taxon>Pezizomycotina</taxon>
        <taxon>Leotiomycetes</taxon>
        <taxon>Helotiales</taxon>
        <taxon>Mollisiaceae</taxon>
        <taxon>Phialocephala</taxon>
        <taxon>Phialocephala fortinii species complex</taxon>
    </lineage>
</organism>
<dbReference type="InterPro" id="IPR001810">
    <property type="entry name" value="F-box_dom"/>
</dbReference>
<sequence length="173" mass="19764">MDSLPLELLENILLHVDKRSLPPVRLVCHIFDTLTFPILFHHIPQWLNYEKLHRAVLSLAHDVYNRPAVMWSPWATGPDGPVDPIWMGIVWRLLMKSHPPGSLVVSVNKGGREERAGELEGGVERVGDEKIVSRAENFARLSGEEMTENRLRTGQNRFLMHRSYSEECAGQSY</sequence>
<dbReference type="EMBL" id="FJOG01000014">
    <property type="protein sequence ID" value="CZR59805.1"/>
    <property type="molecule type" value="Genomic_DNA"/>
</dbReference>
<dbReference type="Proteomes" id="UP000184330">
    <property type="component" value="Unassembled WGS sequence"/>
</dbReference>
<gene>
    <name evidence="2" type="ORF">PAC_09699</name>
</gene>